<proteinExistence type="predicted"/>
<feature type="active site" description="Proton acceptor; for dehydratase activity" evidence="4">
    <location>
        <position position="654"/>
    </location>
</feature>
<evidence type="ECO:0000313" key="10">
    <source>
        <dbReference type="Proteomes" id="UP000886632"/>
    </source>
</evidence>
<sequence length="1501" mass="159955">MDFSAGPVFGARSDSESSESGGFGTPEPIAIIGAAGRFALAADLEEYWANLRYGRNGHRRFPGDRARAGARAARDKAGAGLGTSYPAGYLDDIAAFDHAFFEISFREACLMDPNQRIFLEEAYRALESAGYTGPALRDFDTGVYVGHSADLTAAYADFVRDEHPTVFPEISVAGNMSSVIAGRLAYHLDLRGPCVVVDTACSSSLVAVHIASEALRSGQIRMAVVGSVKVNIAPLGPGPDDELGIRSAHHQTRTFDAAADGISSGEGAAAVVLKRLDDALADGDRILAVIRASAVNQDGRTVGITAPNPRAQEELLSGCWEAAGIDVEDLVYLEAHGTGTTLGDPIEVSAMSAALRRHTSRRCFCAVGSVKPSLGHLDHLAGLASLVKVVAMLGHRTIPPTIHFETPNRHIDFVDSGLYVADVLHPMPAEVERPLCGVSSFGLAGTNCHVLLEHYPPTVTTGSPGPHLLAISAKTSAQRSALVGDYIVALTASQGIDDDLAAVCRTAADGRPAFPMRLACVADSSAQLVDALQRWLADDAEPSVLANSVRAREVPSGGDLPESVPRDGAARRAVLTDVARRFVAGDDSALALVREPGEGRSRLPHHPLRRIPCWAAEIDQPPEGVRLERLVDTGDETFFRIALDLSTDWVLAEHRVDSDCVLPGAAIVDAVVTAVRTRGRGSAGPIVLERVFFLRPVTVPLGSSAALMVALTRDHSGEAFRVLGSIDGGPWDTHVIGAVRYPEDAVAADIAVPPDTALRLVGPDEERPVAVSIGGHWTRISRELREQDAMTSWGRFHVPDSDAAAFAGFHLYPPLLDRALNALNTHIGSGTYLPFSVDRLVVHRPLDRTCVARLTRRPSDGLDRSLLLDIVLTDAAGRVALTATDYCLLQHHARHLAPLRQIDDYVREVYWAPIETPGAGASSGESLLVLLLPDGAETLGAAFRARHDRVVTLSGPAASLADQVERLLDSRPGPVHLVVGAGLHPGLTTGVSTGLTTGLTELTAAVSDGPQALVRLVQLVGRESAPVAAITVLTANAFDQPVRPEASLTWGLSKVVNAEFGRVRCRVIDVDDITPDEVIVAEVLADGRPDQVRLSAGRPQIQRARPVVLDTPDQSALSIRQGGHYLLTGGAGDLARVVTEHLASTSPCHVTVLARLPEQECAGWPEHRAVIEAHGSTLDYVQCDITDPRAVDDAITASVAARGPLRGVLHLAGVLGDRLIMRVEEEAFVDLLRPKVHGTWVIDHATRAQPLDFFLMFSSISSLMGGIGQAGYVTANTYLDQYPASRTGPGLSMTVNWAAWAEQGMAVRMGLDESRNNLYSLANAEALQCFDAVLRHPRPHVVVGRPNRRVLEQSSRTSMIFDDDERREQPLAEVRVTAPSAANGNGVYTTTETSVAAAWRAVLGNPVIDVHANFTEAGGDSILAVRLLDALRADFGDLVDITSVFTYPTIHLMADYLDRHGQPVGAATTVSGNDPADDELDRILAGLASGDLSVQDAERLY</sequence>
<evidence type="ECO:0000256" key="5">
    <source>
        <dbReference type="SAM" id="MobiDB-lite"/>
    </source>
</evidence>
<dbReference type="InterPro" id="IPR057326">
    <property type="entry name" value="KR_dom"/>
</dbReference>
<feature type="domain" description="Carrier" evidence="6">
    <location>
        <begin position="1386"/>
        <end position="1461"/>
    </location>
</feature>
<dbReference type="InterPro" id="IPR013968">
    <property type="entry name" value="PKS_KR"/>
</dbReference>
<dbReference type="InterPro" id="IPR049552">
    <property type="entry name" value="PKS_DH_N"/>
</dbReference>
<feature type="region of interest" description="N-terminal hotdog fold" evidence="4">
    <location>
        <begin position="620"/>
        <end position="746"/>
    </location>
</feature>
<dbReference type="GO" id="GO:0005737">
    <property type="term" value="C:cytoplasm"/>
    <property type="evidence" value="ECO:0007669"/>
    <property type="project" value="TreeGrafter"/>
</dbReference>
<dbReference type="InterPro" id="IPR036291">
    <property type="entry name" value="NAD(P)-bd_dom_sf"/>
</dbReference>
<dbReference type="Pfam" id="PF00550">
    <property type="entry name" value="PP-binding"/>
    <property type="match status" value="1"/>
</dbReference>
<keyword evidence="2" id="KW-0597">Phosphoprotein</keyword>
<dbReference type="PROSITE" id="PS00012">
    <property type="entry name" value="PHOSPHOPANTETHEINE"/>
    <property type="match status" value="1"/>
</dbReference>
<evidence type="ECO:0000256" key="4">
    <source>
        <dbReference type="PROSITE-ProRule" id="PRU01363"/>
    </source>
</evidence>
<dbReference type="Pfam" id="PF14765">
    <property type="entry name" value="PS-DH"/>
    <property type="match status" value="1"/>
</dbReference>
<feature type="region of interest" description="Disordered" evidence="5">
    <location>
        <begin position="1"/>
        <end position="23"/>
    </location>
</feature>
<dbReference type="InterPro" id="IPR049551">
    <property type="entry name" value="PKS_DH_C"/>
</dbReference>
<dbReference type="SUPFAM" id="SSF53901">
    <property type="entry name" value="Thiolase-like"/>
    <property type="match status" value="1"/>
</dbReference>
<evidence type="ECO:0000256" key="1">
    <source>
        <dbReference type="ARBA" id="ARBA00022450"/>
    </source>
</evidence>
<dbReference type="Gene3D" id="3.10.129.110">
    <property type="entry name" value="Polyketide synthase dehydratase"/>
    <property type="match status" value="1"/>
</dbReference>
<dbReference type="GO" id="GO:0004312">
    <property type="term" value="F:fatty acid synthase activity"/>
    <property type="evidence" value="ECO:0007669"/>
    <property type="project" value="TreeGrafter"/>
</dbReference>
<evidence type="ECO:0000313" key="9">
    <source>
        <dbReference type="EMBL" id="MBL0003862.1"/>
    </source>
</evidence>
<dbReference type="InterPro" id="IPR014031">
    <property type="entry name" value="Ketoacyl_synth_C"/>
</dbReference>
<dbReference type="PROSITE" id="PS50075">
    <property type="entry name" value="CARRIER"/>
    <property type="match status" value="1"/>
</dbReference>
<protein>
    <submittedName>
        <fullName evidence="9">KR domain-containing protein</fullName>
    </submittedName>
</protein>
<dbReference type="EMBL" id="JADKGK010000016">
    <property type="protein sequence ID" value="MBL0003862.1"/>
    <property type="molecule type" value="Genomic_DNA"/>
</dbReference>
<feature type="domain" description="Ketosynthase family 3 (KS3)" evidence="7">
    <location>
        <begin position="26"/>
        <end position="454"/>
    </location>
</feature>
<evidence type="ECO:0000256" key="3">
    <source>
        <dbReference type="ARBA" id="ARBA00022679"/>
    </source>
</evidence>
<keyword evidence="3" id="KW-0808">Transferase</keyword>
<evidence type="ECO:0000259" key="6">
    <source>
        <dbReference type="PROSITE" id="PS50075"/>
    </source>
</evidence>
<feature type="active site" description="Proton donor; for dehydratase activity" evidence="4">
    <location>
        <position position="817"/>
    </location>
</feature>
<dbReference type="InterPro" id="IPR006162">
    <property type="entry name" value="Ppantetheine_attach_site"/>
</dbReference>
<reference evidence="9" key="1">
    <citation type="submission" date="2020-10" db="EMBL/GenBank/DDBJ databases">
        <title>Connecting structure to function with the recovery of over 1000 high-quality activated sludge metagenome-assembled genomes encoding full-length rRNA genes using long-read sequencing.</title>
        <authorList>
            <person name="Singleton C.M."/>
            <person name="Petriglieri F."/>
            <person name="Kristensen J.M."/>
            <person name="Kirkegaard R.H."/>
            <person name="Michaelsen T.Y."/>
            <person name="Andersen M.H."/>
            <person name="Karst S.M."/>
            <person name="Dueholm M.S."/>
            <person name="Nielsen P.H."/>
            <person name="Albertsen M."/>
        </authorList>
    </citation>
    <scope>NUCLEOTIDE SEQUENCE</scope>
    <source>
        <strain evidence="9">Ribe_18-Q3-R11-54_MAXAC.001</strain>
    </source>
</reference>
<dbReference type="CDD" id="cd08953">
    <property type="entry name" value="KR_2_SDR_x"/>
    <property type="match status" value="1"/>
</dbReference>
<dbReference type="Pfam" id="PF21089">
    <property type="entry name" value="PKS_DH_N"/>
    <property type="match status" value="1"/>
</dbReference>
<evidence type="ECO:0000259" key="7">
    <source>
        <dbReference type="PROSITE" id="PS52004"/>
    </source>
</evidence>
<dbReference type="SUPFAM" id="SSF51735">
    <property type="entry name" value="NAD(P)-binding Rossmann-fold domains"/>
    <property type="match status" value="2"/>
</dbReference>
<feature type="region of interest" description="C-terminal hotdog fold" evidence="4">
    <location>
        <begin position="758"/>
        <end position="897"/>
    </location>
</feature>
<comment type="caution">
    <text evidence="9">The sequence shown here is derived from an EMBL/GenBank/DDBJ whole genome shotgun (WGS) entry which is preliminary data.</text>
</comment>
<organism evidence="9 10">
    <name type="scientific">Candidatus Phosphoribacter hodrii</name>
    <dbReference type="NCBI Taxonomy" id="2953743"/>
    <lineage>
        <taxon>Bacteria</taxon>
        <taxon>Bacillati</taxon>
        <taxon>Actinomycetota</taxon>
        <taxon>Actinomycetes</taxon>
        <taxon>Micrococcales</taxon>
        <taxon>Dermatophilaceae</taxon>
        <taxon>Candidatus Phosphoribacter</taxon>
    </lineage>
</organism>
<dbReference type="SUPFAM" id="SSF47336">
    <property type="entry name" value="ACP-like"/>
    <property type="match status" value="1"/>
</dbReference>
<gene>
    <name evidence="9" type="ORF">IPP00_07660</name>
</gene>
<dbReference type="InterPro" id="IPR036736">
    <property type="entry name" value="ACP-like_sf"/>
</dbReference>
<dbReference type="GO" id="GO:0071770">
    <property type="term" value="P:DIM/DIP cell wall layer assembly"/>
    <property type="evidence" value="ECO:0007669"/>
    <property type="project" value="TreeGrafter"/>
</dbReference>
<feature type="domain" description="PKS/mFAS DH" evidence="8">
    <location>
        <begin position="620"/>
        <end position="897"/>
    </location>
</feature>
<dbReference type="SMART" id="SM00826">
    <property type="entry name" value="PKS_DH"/>
    <property type="match status" value="1"/>
</dbReference>
<dbReference type="PANTHER" id="PTHR43775:SF37">
    <property type="entry name" value="SI:DKEY-61P9.11"/>
    <property type="match status" value="1"/>
</dbReference>
<dbReference type="GO" id="GO:0031177">
    <property type="term" value="F:phosphopantetheine binding"/>
    <property type="evidence" value="ECO:0007669"/>
    <property type="project" value="InterPro"/>
</dbReference>
<evidence type="ECO:0000256" key="2">
    <source>
        <dbReference type="ARBA" id="ARBA00022553"/>
    </source>
</evidence>
<dbReference type="SMART" id="SM00822">
    <property type="entry name" value="PKS_KR"/>
    <property type="match status" value="1"/>
</dbReference>
<dbReference type="SMART" id="SM00823">
    <property type="entry name" value="PKS_PP"/>
    <property type="match status" value="1"/>
</dbReference>
<dbReference type="Pfam" id="PF02801">
    <property type="entry name" value="Ketoacyl-synt_C"/>
    <property type="match status" value="1"/>
</dbReference>
<dbReference type="InterPro" id="IPR050091">
    <property type="entry name" value="PKS_NRPS_Biosynth_Enz"/>
</dbReference>
<dbReference type="Gene3D" id="1.10.1200.10">
    <property type="entry name" value="ACP-like"/>
    <property type="match status" value="1"/>
</dbReference>
<dbReference type="Gene3D" id="3.40.50.720">
    <property type="entry name" value="NAD(P)-binding Rossmann-like Domain"/>
    <property type="match status" value="1"/>
</dbReference>
<accession>A0A9D7T716</accession>
<dbReference type="GO" id="GO:0005886">
    <property type="term" value="C:plasma membrane"/>
    <property type="evidence" value="ECO:0007669"/>
    <property type="project" value="TreeGrafter"/>
</dbReference>
<name>A0A9D7T716_9MICO</name>
<dbReference type="PROSITE" id="PS52019">
    <property type="entry name" value="PKS_MFAS_DH"/>
    <property type="match status" value="1"/>
</dbReference>
<dbReference type="InterPro" id="IPR020806">
    <property type="entry name" value="PKS_PP-bd"/>
</dbReference>
<dbReference type="PANTHER" id="PTHR43775">
    <property type="entry name" value="FATTY ACID SYNTHASE"/>
    <property type="match status" value="1"/>
</dbReference>
<dbReference type="Proteomes" id="UP000886632">
    <property type="component" value="Unassembled WGS sequence"/>
</dbReference>
<dbReference type="Gene3D" id="3.40.47.10">
    <property type="match status" value="1"/>
</dbReference>
<dbReference type="Pfam" id="PF22621">
    <property type="entry name" value="CurL-like_PKS_C"/>
    <property type="match status" value="1"/>
</dbReference>
<dbReference type="Pfam" id="PF08659">
    <property type="entry name" value="KR"/>
    <property type="match status" value="1"/>
</dbReference>
<dbReference type="PROSITE" id="PS00606">
    <property type="entry name" value="KS3_1"/>
    <property type="match status" value="1"/>
</dbReference>
<dbReference type="SMART" id="SM00825">
    <property type="entry name" value="PKS_KS"/>
    <property type="match status" value="1"/>
</dbReference>
<keyword evidence="1" id="KW-0596">Phosphopantetheine</keyword>
<evidence type="ECO:0000259" key="8">
    <source>
        <dbReference type="PROSITE" id="PS52019"/>
    </source>
</evidence>
<dbReference type="InterPro" id="IPR009081">
    <property type="entry name" value="PP-bd_ACP"/>
</dbReference>
<dbReference type="InterPro" id="IPR042104">
    <property type="entry name" value="PKS_dehydratase_sf"/>
</dbReference>
<dbReference type="Gene3D" id="1.10.1240.100">
    <property type="match status" value="1"/>
</dbReference>
<dbReference type="Pfam" id="PF00109">
    <property type="entry name" value="ketoacyl-synt"/>
    <property type="match status" value="1"/>
</dbReference>
<dbReference type="CDD" id="cd00833">
    <property type="entry name" value="PKS"/>
    <property type="match status" value="1"/>
</dbReference>
<dbReference type="InterPro" id="IPR018201">
    <property type="entry name" value="Ketoacyl_synth_AS"/>
</dbReference>
<dbReference type="GO" id="GO:0006633">
    <property type="term" value="P:fatty acid biosynthetic process"/>
    <property type="evidence" value="ECO:0007669"/>
    <property type="project" value="InterPro"/>
</dbReference>
<dbReference type="GO" id="GO:0004315">
    <property type="term" value="F:3-oxoacyl-[acyl-carrier-protein] synthase activity"/>
    <property type="evidence" value="ECO:0007669"/>
    <property type="project" value="InterPro"/>
</dbReference>
<dbReference type="InterPro" id="IPR020841">
    <property type="entry name" value="PKS_Beta-ketoAc_synthase_dom"/>
</dbReference>
<dbReference type="InterPro" id="IPR020807">
    <property type="entry name" value="PKS_DH"/>
</dbReference>
<dbReference type="InterPro" id="IPR049900">
    <property type="entry name" value="PKS_mFAS_DH"/>
</dbReference>
<dbReference type="InterPro" id="IPR016039">
    <property type="entry name" value="Thiolase-like"/>
</dbReference>
<dbReference type="InterPro" id="IPR014030">
    <property type="entry name" value="Ketoacyl_synth_N"/>
</dbReference>
<dbReference type="PROSITE" id="PS52004">
    <property type="entry name" value="KS3_2"/>
    <property type="match status" value="1"/>
</dbReference>